<dbReference type="InterPro" id="IPR036236">
    <property type="entry name" value="Znf_C2H2_sf"/>
</dbReference>
<evidence type="ECO:0000313" key="8">
    <source>
        <dbReference type="Proteomes" id="UP000807504"/>
    </source>
</evidence>
<keyword evidence="1" id="KW-0479">Metal-binding</keyword>
<reference evidence="7" key="1">
    <citation type="journal article" date="2020" name="bioRxiv">
        <title>Chromosome-level reference genome of the European wasp spider Argiope bruennichi: a resource for studies on range expansion and evolutionary adaptation.</title>
        <authorList>
            <person name="Sheffer M.M."/>
            <person name="Hoppe A."/>
            <person name="Krehenwinkel H."/>
            <person name="Uhl G."/>
            <person name="Kuss A.W."/>
            <person name="Jensen L."/>
            <person name="Jensen C."/>
            <person name="Gillespie R.G."/>
            <person name="Hoff K.J."/>
            <person name="Prost S."/>
        </authorList>
    </citation>
    <scope>NUCLEOTIDE SEQUENCE</scope>
</reference>
<comment type="caution">
    <text evidence="7">The sequence shown here is derived from an EMBL/GenBank/DDBJ whole genome shotgun (WGS) entry which is preliminary data.</text>
</comment>
<evidence type="ECO:0000313" key="7">
    <source>
        <dbReference type="EMBL" id="KAF8766480.1"/>
    </source>
</evidence>
<feature type="domain" description="C2H2-type" evidence="6">
    <location>
        <begin position="211"/>
        <end position="235"/>
    </location>
</feature>
<feature type="domain" description="C2H2-type" evidence="6">
    <location>
        <begin position="155"/>
        <end position="182"/>
    </location>
</feature>
<dbReference type="PANTHER" id="PTHR24379:SF121">
    <property type="entry name" value="C2H2-TYPE DOMAIN-CONTAINING PROTEIN"/>
    <property type="match status" value="1"/>
</dbReference>
<feature type="domain" description="C2H2-type" evidence="6">
    <location>
        <begin position="183"/>
        <end position="210"/>
    </location>
</feature>
<keyword evidence="8" id="KW-1185">Reference proteome</keyword>
<dbReference type="FunFam" id="3.30.160.60:FF:000671">
    <property type="entry name" value="Zinc finger protein 26"/>
    <property type="match status" value="1"/>
</dbReference>
<dbReference type="FunFam" id="3.30.160.60:FF:002343">
    <property type="entry name" value="Zinc finger protein 33A"/>
    <property type="match status" value="1"/>
</dbReference>
<protein>
    <submittedName>
        <fullName evidence="7">Zinc finger protein 226 like protein</fullName>
    </submittedName>
</protein>
<dbReference type="PANTHER" id="PTHR24379">
    <property type="entry name" value="KRAB AND ZINC FINGER DOMAIN-CONTAINING"/>
    <property type="match status" value="1"/>
</dbReference>
<dbReference type="Gene3D" id="3.30.160.60">
    <property type="entry name" value="Classic Zinc Finger"/>
    <property type="match status" value="5"/>
</dbReference>
<dbReference type="EMBL" id="JABXBU010002230">
    <property type="protein sequence ID" value="KAF8766480.1"/>
    <property type="molecule type" value="Genomic_DNA"/>
</dbReference>
<proteinExistence type="predicted"/>
<evidence type="ECO:0000256" key="4">
    <source>
        <dbReference type="ARBA" id="ARBA00022833"/>
    </source>
</evidence>
<dbReference type="FunFam" id="3.30.160.60:FF:000624">
    <property type="entry name" value="zinc finger protein 697"/>
    <property type="match status" value="1"/>
</dbReference>
<evidence type="ECO:0000256" key="5">
    <source>
        <dbReference type="PROSITE-ProRule" id="PRU00042"/>
    </source>
</evidence>
<dbReference type="AlphaFoldDB" id="A0A8T0E573"/>
<organism evidence="7 8">
    <name type="scientific">Argiope bruennichi</name>
    <name type="common">Wasp spider</name>
    <name type="synonym">Aranea bruennichi</name>
    <dbReference type="NCBI Taxonomy" id="94029"/>
    <lineage>
        <taxon>Eukaryota</taxon>
        <taxon>Metazoa</taxon>
        <taxon>Ecdysozoa</taxon>
        <taxon>Arthropoda</taxon>
        <taxon>Chelicerata</taxon>
        <taxon>Arachnida</taxon>
        <taxon>Araneae</taxon>
        <taxon>Araneomorphae</taxon>
        <taxon>Entelegynae</taxon>
        <taxon>Araneoidea</taxon>
        <taxon>Araneidae</taxon>
        <taxon>Argiope</taxon>
    </lineage>
</organism>
<evidence type="ECO:0000256" key="2">
    <source>
        <dbReference type="ARBA" id="ARBA00022737"/>
    </source>
</evidence>
<reference evidence="7" key="2">
    <citation type="submission" date="2020-06" db="EMBL/GenBank/DDBJ databases">
        <authorList>
            <person name="Sheffer M."/>
        </authorList>
    </citation>
    <scope>NUCLEOTIDE SEQUENCE</scope>
</reference>
<evidence type="ECO:0000256" key="1">
    <source>
        <dbReference type="ARBA" id="ARBA00022723"/>
    </source>
</evidence>
<dbReference type="PROSITE" id="PS00028">
    <property type="entry name" value="ZINC_FINGER_C2H2_1"/>
    <property type="match status" value="3"/>
</dbReference>
<sequence>MKMSRYQCDCCQLILTSEAAYRNHQTTHSEYLSRCFKCSFCPYSTDITNWLKLHGVIHSGERLYKYSMCSKSVAWMDILKRLILACAGEKPYKCCMCSKSFRLDSALSIHIKKPLNIYPYMCHFYAEDVIPPISTENLQRCKKNLTGDVSRIRIYACDLCPYRTLRSWNMKKHTFVHTGERPHKCSVCGQGFTQKHALKRHLLIHTGQKPFKCDVCSKVYRHKTSLLVHKTAYHK</sequence>
<dbReference type="Proteomes" id="UP000807504">
    <property type="component" value="Unassembled WGS sequence"/>
</dbReference>
<feature type="domain" description="C2H2-type" evidence="6">
    <location>
        <begin position="92"/>
        <end position="119"/>
    </location>
</feature>
<evidence type="ECO:0000259" key="6">
    <source>
        <dbReference type="PROSITE" id="PS50157"/>
    </source>
</evidence>
<dbReference type="SUPFAM" id="SSF57667">
    <property type="entry name" value="beta-beta-alpha zinc fingers"/>
    <property type="match status" value="4"/>
</dbReference>
<name>A0A8T0E573_ARGBR</name>
<dbReference type="PROSITE" id="PS50157">
    <property type="entry name" value="ZINC_FINGER_C2H2_2"/>
    <property type="match status" value="5"/>
</dbReference>
<dbReference type="GO" id="GO:0008270">
    <property type="term" value="F:zinc ion binding"/>
    <property type="evidence" value="ECO:0007669"/>
    <property type="project" value="UniProtKB-KW"/>
</dbReference>
<keyword evidence="2" id="KW-0677">Repeat</keyword>
<dbReference type="Pfam" id="PF00096">
    <property type="entry name" value="zf-C2H2"/>
    <property type="match status" value="2"/>
</dbReference>
<dbReference type="SMART" id="SM00355">
    <property type="entry name" value="ZnF_C2H2"/>
    <property type="match status" value="6"/>
</dbReference>
<dbReference type="GO" id="GO:0006355">
    <property type="term" value="P:regulation of DNA-templated transcription"/>
    <property type="evidence" value="ECO:0007669"/>
    <property type="project" value="UniProtKB-ARBA"/>
</dbReference>
<evidence type="ECO:0000256" key="3">
    <source>
        <dbReference type="ARBA" id="ARBA00022771"/>
    </source>
</evidence>
<feature type="domain" description="C2H2-type" evidence="6">
    <location>
        <begin position="36"/>
        <end position="63"/>
    </location>
</feature>
<gene>
    <name evidence="7" type="ORF">HNY73_019538</name>
</gene>
<keyword evidence="4" id="KW-0862">Zinc</keyword>
<accession>A0A8T0E573</accession>
<keyword evidence="3 5" id="KW-0863">Zinc-finger</keyword>
<dbReference type="InterPro" id="IPR013087">
    <property type="entry name" value="Znf_C2H2_type"/>
</dbReference>